<dbReference type="InterPro" id="IPR029526">
    <property type="entry name" value="PGBD"/>
</dbReference>
<sequence length="630" mass="71460">MQESQRQQLKSVQQRRSGKLGQALHNVLGKTPRKPPCYDLELLQTRNAMLAMKIYRSAGQACMSLCHWVAWIERSEVPSVDIPAALPPPDAVPPPVLDDETTATDDHGFDGSNIDGLDPNYNDLEALNSDCDDDEDEMTFDESVANNDPDAPDEIPVGANDATIEDPVGTTVLQDEPTSVADDGETEWPVLNQDEMVGFAKNEAALARMRRSGWYLAPDEFPPDQHYPGFYNGITGPTDELKALADSPLDLFLYFMPRTLWETIAQQSTLYHEQHLVERVERMFEKQRVAGRKTREEFMEQEARHGDIKPHEIVVLLGLLIARMINPQRRHFYDHWSTTSVGAIPAGTFGKFMKRNRFTYILSNLHFTDNADERAGQDRAWKIRSVVDTLQLTFKAGFIAPAVIAFDEAMIPLQNQHNPTRQYVANKPHKWGTKLFMTCCAQTSYCLRIEVYCGKAQHRHEIGNVPESVQSVDHNTGPAAVMRNLDAFYTSVQLAYQLLQRQVYCVGTIQGDKQGFCNAIGEKNRDRPRSIPHGTTRMAVAKNCPSMTSLVWWDRRPVQLLGTGGSRRMESCFRWRPGGVHAEVPCPSMMRDYHRWMGGVDVHNQLRLQRYSLQQQTKCKKYYKAVFLGL</sequence>
<feature type="non-terminal residue" evidence="3">
    <location>
        <position position="630"/>
    </location>
</feature>
<evidence type="ECO:0000313" key="3">
    <source>
        <dbReference type="EMBL" id="ETL26909.1"/>
    </source>
</evidence>
<reference evidence="3" key="1">
    <citation type="submission" date="2013-11" db="EMBL/GenBank/DDBJ databases">
        <title>The Genome Sequence of Phytophthora parasitica CJ05E6.</title>
        <authorList>
            <consortium name="The Broad Institute Genomics Platform"/>
            <person name="Russ C."/>
            <person name="Tyler B."/>
            <person name="Panabieres F."/>
            <person name="Shan W."/>
            <person name="Tripathy S."/>
            <person name="Grunwald N."/>
            <person name="Machado M."/>
            <person name="Johnson C.S."/>
            <person name="Arredondo F."/>
            <person name="Hong C."/>
            <person name="Coffey M."/>
            <person name="Young S.K."/>
            <person name="Zeng Q."/>
            <person name="Gargeya S."/>
            <person name="Fitzgerald M."/>
            <person name="Abouelleil A."/>
            <person name="Alvarado L."/>
            <person name="Chapman S.B."/>
            <person name="Gainer-Dewar J."/>
            <person name="Goldberg J."/>
            <person name="Griggs A."/>
            <person name="Gujja S."/>
            <person name="Hansen M."/>
            <person name="Howarth C."/>
            <person name="Imamovic A."/>
            <person name="Ireland A."/>
            <person name="Larimer J."/>
            <person name="McCowan C."/>
            <person name="Murphy C."/>
            <person name="Pearson M."/>
            <person name="Poon T.W."/>
            <person name="Priest M."/>
            <person name="Roberts A."/>
            <person name="Saif S."/>
            <person name="Shea T."/>
            <person name="Sykes S."/>
            <person name="Wortman J."/>
            <person name="Nusbaum C."/>
            <person name="Birren B."/>
        </authorList>
    </citation>
    <scope>NUCLEOTIDE SEQUENCE [LARGE SCALE GENOMIC DNA]</scope>
    <source>
        <strain evidence="3">CJ05E6</strain>
    </source>
</reference>
<accession>W2HY59</accession>
<dbReference type="VEuPathDB" id="FungiDB:PPTG_14044"/>
<feature type="compositionally biased region" description="Pro residues" evidence="1">
    <location>
        <begin position="85"/>
        <end position="96"/>
    </location>
</feature>
<feature type="domain" description="PiggyBac transposable element-derived protein" evidence="2">
    <location>
        <begin position="247"/>
        <end position="627"/>
    </location>
</feature>
<organism evidence="3">
    <name type="scientific">Phytophthora nicotianae</name>
    <name type="common">Potato buckeye rot agent</name>
    <name type="synonym">Phytophthora parasitica</name>
    <dbReference type="NCBI Taxonomy" id="4792"/>
    <lineage>
        <taxon>Eukaryota</taxon>
        <taxon>Sar</taxon>
        <taxon>Stramenopiles</taxon>
        <taxon>Oomycota</taxon>
        <taxon>Peronosporomycetes</taxon>
        <taxon>Peronosporales</taxon>
        <taxon>Peronosporaceae</taxon>
        <taxon>Phytophthora</taxon>
    </lineage>
</organism>
<feature type="region of interest" description="Disordered" evidence="1">
    <location>
        <begin position="132"/>
        <end position="155"/>
    </location>
</feature>
<feature type="region of interest" description="Disordered" evidence="1">
    <location>
        <begin position="1"/>
        <end position="25"/>
    </location>
</feature>
<gene>
    <name evidence="3" type="ORF">L916_19487</name>
</gene>
<feature type="compositionally biased region" description="Polar residues" evidence="1">
    <location>
        <begin position="1"/>
        <end position="15"/>
    </location>
</feature>
<dbReference type="PANTHER" id="PTHR46599:SF3">
    <property type="entry name" value="PIGGYBAC TRANSPOSABLE ELEMENT-DERIVED PROTEIN 4"/>
    <property type="match status" value="1"/>
</dbReference>
<protein>
    <recommendedName>
        <fullName evidence="2">PiggyBac transposable element-derived protein domain-containing protein</fullName>
    </recommendedName>
</protein>
<proteinExistence type="predicted"/>
<dbReference type="PANTHER" id="PTHR46599">
    <property type="entry name" value="PIGGYBAC TRANSPOSABLE ELEMENT-DERIVED PROTEIN 4"/>
    <property type="match status" value="1"/>
</dbReference>
<dbReference type="AlphaFoldDB" id="W2HY59"/>
<evidence type="ECO:0000259" key="2">
    <source>
        <dbReference type="Pfam" id="PF13843"/>
    </source>
</evidence>
<dbReference type="EMBL" id="KI676106">
    <property type="protein sequence ID" value="ETL26909.1"/>
    <property type="molecule type" value="Genomic_DNA"/>
</dbReference>
<evidence type="ECO:0000256" key="1">
    <source>
        <dbReference type="SAM" id="MobiDB-lite"/>
    </source>
</evidence>
<dbReference type="VEuPathDB" id="FungiDB:PPTG_18001"/>
<name>W2HY59_PHYNI</name>
<dbReference type="Proteomes" id="UP000053864">
    <property type="component" value="Unassembled WGS sequence"/>
</dbReference>
<dbReference type="Pfam" id="PF13843">
    <property type="entry name" value="DDE_Tnp_1_7"/>
    <property type="match status" value="1"/>
</dbReference>
<feature type="region of interest" description="Disordered" evidence="1">
    <location>
        <begin position="83"/>
        <end position="120"/>
    </location>
</feature>